<reference evidence="9 10" key="1">
    <citation type="submission" date="2020-11" db="EMBL/GenBank/DDBJ databases">
        <title>Draft genome sequencing of a Lachnospiraceae strain isolated from anoxic soil subjected to BSD treatment.</title>
        <authorList>
            <person name="Uek A."/>
            <person name="Tonouchi A."/>
        </authorList>
    </citation>
    <scope>NUCLEOTIDE SEQUENCE [LARGE SCALE GENOMIC DNA]</scope>
    <source>
        <strain evidence="9 10">TB5</strain>
    </source>
</reference>
<dbReference type="GO" id="GO:0005886">
    <property type="term" value="C:plasma membrane"/>
    <property type="evidence" value="ECO:0007669"/>
    <property type="project" value="UniProtKB-SubCell"/>
</dbReference>
<dbReference type="InterPro" id="IPR001712">
    <property type="entry name" value="T3SS_FHIPEP"/>
</dbReference>
<evidence type="ECO:0000259" key="8">
    <source>
        <dbReference type="PROSITE" id="PS50943"/>
    </source>
</evidence>
<keyword evidence="7" id="KW-0472">Membrane</keyword>
<keyword evidence="5" id="KW-1133">Transmembrane helix</keyword>
<dbReference type="GO" id="GO:0003677">
    <property type="term" value="F:DNA binding"/>
    <property type="evidence" value="ECO:0007669"/>
    <property type="project" value="UniProtKB-KW"/>
</dbReference>
<organism evidence="9 10">
    <name type="scientific">Anaeromicropila herbilytica</name>
    <dbReference type="NCBI Taxonomy" id="2785025"/>
    <lineage>
        <taxon>Bacteria</taxon>
        <taxon>Bacillati</taxon>
        <taxon>Bacillota</taxon>
        <taxon>Clostridia</taxon>
        <taxon>Lachnospirales</taxon>
        <taxon>Lachnospiraceae</taxon>
        <taxon>Anaeromicropila</taxon>
    </lineage>
</organism>
<dbReference type="Pfam" id="PF01381">
    <property type="entry name" value="HTH_3"/>
    <property type="match status" value="1"/>
</dbReference>
<dbReference type="RefSeq" id="WP_271713056.1">
    <property type="nucleotide sequence ID" value="NZ_AP024169.1"/>
</dbReference>
<evidence type="ECO:0000256" key="3">
    <source>
        <dbReference type="ARBA" id="ARBA00022475"/>
    </source>
</evidence>
<dbReference type="EMBL" id="AP024169">
    <property type="protein sequence ID" value="BCN31969.1"/>
    <property type="molecule type" value="Genomic_DNA"/>
</dbReference>
<dbReference type="SUPFAM" id="SSF47413">
    <property type="entry name" value="lambda repressor-like DNA-binding domains"/>
    <property type="match status" value="1"/>
</dbReference>
<evidence type="ECO:0000256" key="5">
    <source>
        <dbReference type="ARBA" id="ARBA00022989"/>
    </source>
</evidence>
<keyword evidence="6" id="KW-0238">DNA-binding</keyword>
<comment type="subcellular location">
    <subcellularLocation>
        <location evidence="1">Cell membrane</location>
        <topology evidence="1">Multi-pass membrane protein</topology>
    </subcellularLocation>
</comment>
<dbReference type="KEGG" id="ahb:bsdtb5_32640"/>
<evidence type="ECO:0000256" key="6">
    <source>
        <dbReference type="ARBA" id="ARBA00023125"/>
    </source>
</evidence>
<dbReference type="Gene3D" id="1.10.260.40">
    <property type="entry name" value="lambda repressor-like DNA-binding domains"/>
    <property type="match status" value="1"/>
</dbReference>
<name>A0A7R7IEC6_9FIRM</name>
<evidence type="ECO:0000256" key="2">
    <source>
        <dbReference type="ARBA" id="ARBA00008835"/>
    </source>
</evidence>
<proteinExistence type="inferred from homology"/>
<dbReference type="AlphaFoldDB" id="A0A7R7IEC6"/>
<dbReference type="GO" id="GO:0009306">
    <property type="term" value="P:protein secretion"/>
    <property type="evidence" value="ECO:0007669"/>
    <property type="project" value="InterPro"/>
</dbReference>
<keyword evidence="10" id="KW-1185">Reference proteome</keyword>
<sequence>MNINNFAERLIIARKEKGYTQEELALRLGVTPQAISKWERNNSYPDIELLCSIANVLDSSLDYLLNIQLKSSQMTDDINELKKQQLLQSALSDPLLLEIGTSLVELMIEENQNQFKHLHTVKEHLAEQYGIILPLVRIRDVDSIGEYEYRFYSYDKLIGSGTLTPFINYEEEKEDAIRVIMEHFEKVAYENYSKIINKEIVSNLITSLRLDYPAVVEGVIPEKISLLTLVQILSKLVENRTSIRNLIKIIEIIENEIDKTSDYDAIVSIIEDYLK</sequence>
<keyword evidence="4" id="KW-0812">Transmembrane</keyword>
<dbReference type="PROSITE" id="PS50943">
    <property type="entry name" value="HTH_CROC1"/>
    <property type="match status" value="1"/>
</dbReference>
<feature type="domain" description="HTH cro/C1-type" evidence="8">
    <location>
        <begin position="10"/>
        <end position="64"/>
    </location>
</feature>
<accession>A0A7R7IEC6</accession>
<evidence type="ECO:0000313" key="10">
    <source>
        <dbReference type="Proteomes" id="UP000595897"/>
    </source>
</evidence>
<keyword evidence="3" id="KW-1003">Cell membrane</keyword>
<dbReference type="InterPro" id="IPR042193">
    <property type="entry name" value="FHIPEP_3"/>
</dbReference>
<dbReference type="PANTHER" id="PTHR46558:SF4">
    <property type="entry name" value="DNA-BIDING PHAGE PROTEIN"/>
    <property type="match status" value="1"/>
</dbReference>
<dbReference type="InterPro" id="IPR001387">
    <property type="entry name" value="Cro/C1-type_HTH"/>
</dbReference>
<dbReference type="Gene3D" id="3.40.30.60">
    <property type="entry name" value="FHIPEP family, domain 1"/>
    <property type="match status" value="1"/>
</dbReference>
<dbReference type="PANTHER" id="PTHR46558">
    <property type="entry name" value="TRACRIPTIONAL REGULATORY PROTEIN-RELATED-RELATED"/>
    <property type="match status" value="1"/>
</dbReference>
<protein>
    <recommendedName>
        <fullName evidence="8">HTH cro/C1-type domain-containing protein</fullName>
    </recommendedName>
</protein>
<evidence type="ECO:0000313" key="9">
    <source>
        <dbReference type="EMBL" id="BCN31969.1"/>
    </source>
</evidence>
<evidence type="ECO:0000256" key="7">
    <source>
        <dbReference type="ARBA" id="ARBA00023136"/>
    </source>
</evidence>
<evidence type="ECO:0000256" key="1">
    <source>
        <dbReference type="ARBA" id="ARBA00004651"/>
    </source>
</evidence>
<dbReference type="Pfam" id="PF00771">
    <property type="entry name" value="FHIPEP"/>
    <property type="match status" value="2"/>
</dbReference>
<dbReference type="SMART" id="SM00530">
    <property type="entry name" value="HTH_XRE"/>
    <property type="match status" value="1"/>
</dbReference>
<dbReference type="InterPro" id="IPR042194">
    <property type="entry name" value="FHIPEP_1"/>
</dbReference>
<dbReference type="InterPro" id="IPR010982">
    <property type="entry name" value="Lambda_DNA-bd_dom_sf"/>
</dbReference>
<dbReference type="Gene3D" id="1.10.8.540">
    <property type="entry name" value="FHIPEP family, domain 3"/>
    <property type="match status" value="1"/>
</dbReference>
<evidence type="ECO:0000256" key="4">
    <source>
        <dbReference type="ARBA" id="ARBA00022692"/>
    </source>
</evidence>
<dbReference type="Proteomes" id="UP000595897">
    <property type="component" value="Chromosome"/>
</dbReference>
<gene>
    <name evidence="9" type="ORF">bsdtb5_32640</name>
</gene>
<comment type="similarity">
    <text evidence="2">Belongs to the FHIPEP (flagella/HR/invasion proteins export pore) family.</text>
</comment>
<dbReference type="CDD" id="cd00093">
    <property type="entry name" value="HTH_XRE"/>
    <property type="match status" value="1"/>
</dbReference>